<proteinExistence type="predicted"/>
<name>A0A024H3T6_9MICC</name>
<accession>A0A024H3T6</accession>
<comment type="caution">
    <text evidence="1">The sequence shown here is derived from an EMBL/GenBank/DDBJ whole genome shotgun (WGS) entry which is preliminary data.</text>
</comment>
<dbReference type="EMBL" id="CAQI01000044">
    <property type="protein sequence ID" value="CCQ46522.1"/>
    <property type="molecule type" value="Genomic_DNA"/>
</dbReference>
<dbReference type="Proteomes" id="UP000035722">
    <property type="component" value="Unassembled WGS sequence"/>
</dbReference>
<dbReference type="AlphaFoldDB" id="A0A024H3T6"/>
<evidence type="ECO:0000313" key="1">
    <source>
        <dbReference type="EMBL" id="CCQ46522.1"/>
    </source>
</evidence>
<reference evidence="2" key="1">
    <citation type="journal article" date="2014" name="Genome Announc.">
        <title>Genome Sequence of Arthrobacter siccitolerans 4J27, a Xeroprotectant-Producing Desiccation-Tolerant Microorganism.</title>
        <authorList>
            <person name="Manzanera M."/>
            <person name="Santa-Cruz-Calvo L."/>
            <person name="Vilchez J.I."/>
            <person name="Garcia-Fontana C."/>
            <person name="Silva-Castro G.A."/>
            <person name="Calvo C."/>
            <person name="Gonzalez-Lopez J."/>
        </authorList>
    </citation>
    <scope>NUCLEOTIDE SEQUENCE [LARGE SCALE GENOMIC DNA]</scope>
    <source>
        <strain evidence="2">4J27</strain>
    </source>
</reference>
<gene>
    <name evidence="1" type="ORF">ARTSIC4J27_2485</name>
</gene>
<sequence>MLAEDLTLLAELSAQIDAAEAELARLLPMSPFATLTTPRAGVL</sequence>
<evidence type="ECO:0000313" key="2">
    <source>
        <dbReference type="Proteomes" id="UP000035722"/>
    </source>
</evidence>
<organism evidence="1 2">
    <name type="scientific">Pseudarthrobacter siccitolerans</name>
    <dbReference type="NCBI Taxonomy" id="861266"/>
    <lineage>
        <taxon>Bacteria</taxon>
        <taxon>Bacillati</taxon>
        <taxon>Actinomycetota</taxon>
        <taxon>Actinomycetes</taxon>
        <taxon>Micrococcales</taxon>
        <taxon>Micrococcaceae</taxon>
        <taxon>Pseudarthrobacter</taxon>
    </lineage>
</organism>
<protein>
    <submittedName>
        <fullName evidence="1">Uncharacterized protein</fullName>
    </submittedName>
</protein>
<keyword evidence="2" id="KW-1185">Reference proteome</keyword>